<dbReference type="OrthoDB" id="2687452at2759"/>
<name>A0A0C3BE44_HEBCY</name>
<sequence>MFDHLQVKHDIDRRKKKTANPHLGGQCPLDYCSRAVGGGSAHRHLMEHFYKHMCPMGGCGKEYPRHDQIRAHCENLHGITMLGNWDFAVWKDAVVLR</sequence>
<dbReference type="InterPro" id="IPR013087">
    <property type="entry name" value="Znf_C2H2_type"/>
</dbReference>
<evidence type="ECO:0000313" key="2">
    <source>
        <dbReference type="EMBL" id="KIM35065.1"/>
    </source>
</evidence>
<accession>A0A0C3BE44</accession>
<protein>
    <recommendedName>
        <fullName evidence="1">C2H2-type domain-containing protein</fullName>
    </recommendedName>
</protein>
<reference evidence="2 3" key="1">
    <citation type="submission" date="2014-04" db="EMBL/GenBank/DDBJ databases">
        <authorList>
            <consortium name="DOE Joint Genome Institute"/>
            <person name="Kuo A."/>
            <person name="Gay G."/>
            <person name="Dore J."/>
            <person name="Kohler A."/>
            <person name="Nagy L.G."/>
            <person name="Floudas D."/>
            <person name="Copeland A."/>
            <person name="Barry K.W."/>
            <person name="Cichocki N."/>
            <person name="Veneault-Fourrey C."/>
            <person name="LaButti K."/>
            <person name="Lindquist E.A."/>
            <person name="Lipzen A."/>
            <person name="Lundell T."/>
            <person name="Morin E."/>
            <person name="Murat C."/>
            <person name="Sun H."/>
            <person name="Tunlid A."/>
            <person name="Henrissat B."/>
            <person name="Grigoriev I.V."/>
            <person name="Hibbett D.S."/>
            <person name="Martin F."/>
            <person name="Nordberg H.P."/>
            <person name="Cantor M.N."/>
            <person name="Hua S.X."/>
        </authorList>
    </citation>
    <scope>NUCLEOTIDE SEQUENCE [LARGE SCALE GENOMIC DNA]</scope>
    <source>
        <strain evidence="3">h7</strain>
    </source>
</reference>
<dbReference type="PROSITE" id="PS00028">
    <property type="entry name" value="ZINC_FINGER_C2H2_1"/>
    <property type="match status" value="1"/>
</dbReference>
<evidence type="ECO:0000313" key="3">
    <source>
        <dbReference type="Proteomes" id="UP000053424"/>
    </source>
</evidence>
<dbReference type="AlphaFoldDB" id="A0A0C3BE44"/>
<reference evidence="3" key="2">
    <citation type="submission" date="2015-01" db="EMBL/GenBank/DDBJ databases">
        <title>Evolutionary Origins and Diversification of the Mycorrhizal Mutualists.</title>
        <authorList>
            <consortium name="DOE Joint Genome Institute"/>
            <consortium name="Mycorrhizal Genomics Consortium"/>
            <person name="Kohler A."/>
            <person name="Kuo A."/>
            <person name="Nagy L.G."/>
            <person name="Floudas D."/>
            <person name="Copeland A."/>
            <person name="Barry K.W."/>
            <person name="Cichocki N."/>
            <person name="Veneault-Fourrey C."/>
            <person name="LaButti K."/>
            <person name="Lindquist E.A."/>
            <person name="Lipzen A."/>
            <person name="Lundell T."/>
            <person name="Morin E."/>
            <person name="Murat C."/>
            <person name="Riley R."/>
            <person name="Ohm R."/>
            <person name="Sun H."/>
            <person name="Tunlid A."/>
            <person name="Henrissat B."/>
            <person name="Grigoriev I.V."/>
            <person name="Hibbett D.S."/>
            <person name="Martin F."/>
        </authorList>
    </citation>
    <scope>NUCLEOTIDE SEQUENCE [LARGE SCALE GENOMIC DNA]</scope>
    <source>
        <strain evidence="3">h7</strain>
    </source>
</reference>
<feature type="domain" description="C2H2-type" evidence="1">
    <location>
        <begin position="54"/>
        <end position="77"/>
    </location>
</feature>
<proteinExistence type="predicted"/>
<keyword evidence="3" id="KW-1185">Reference proteome</keyword>
<evidence type="ECO:0000259" key="1">
    <source>
        <dbReference type="PROSITE" id="PS00028"/>
    </source>
</evidence>
<dbReference type="Proteomes" id="UP000053424">
    <property type="component" value="Unassembled WGS sequence"/>
</dbReference>
<dbReference type="HOGENOM" id="CLU_2346949_0_0_1"/>
<gene>
    <name evidence="2" type="ORF">M413DRAFT_369714</name>
</gene>
<dbReference type="EMBL" id="KN831833">
    <property type="protein sequence ID" value="KIM35065.1"/>
    <property type="molecule type" value="Genomic_DNA"/>
</dbReference>
<organism evidence="2 3">
    <name type="scientific">Hebeloma cylindrosporum</name>
    <dbReference type="NCBI Taxonomy" id="76867"/>
    <lineage>
        <taxon>Eukaryota</taxon>
        <taxon>Fungi</taxon>
        <taxon>Dikarya</taxon>
        <taxon>Basidiomycota</taxon>
        <taxon>Agaricomycotina</taxon>
        <taxon>Agaricomycetes</taxon>
        <taxon>Agaricomycetidae</taxon>
        <taxon>Agaricales</taxon>
        <taxon>Agaricineae</taxon>
        <taxon>Hymenogastraceae</taxon>
        <taxon>Hebeloma</taxon>
    </lineage>
</organism>